<evidence type="ECO:0000259" key="2">
    <source>
        <dbReference type="Pfam" id="PF01558"/>
    </source>
</evidence>
<dbReference type="SUPFAM" id="SSF53323">
    <property type="entry name" value="Pyruvate-ferredoxin oxidoreductase, PFOR, domain III"/>
    <property type="match status" value="1"/>
</dbReference>
<organism evidence="3">
    <name type="scientific">marine sediment metagenome</name>
    <dbReference type="NCBI Taxonomy" id="412755"/>
    <lineage>
        <taxon>unclassified sequences</taxon>
        <taxon>metagenomes</taxon>
        <taxon>ecological metagenomes</taxon>
    </lineage>
</organism>
<dbReference type="InterPro" id="IPR052554">
    <property type="entry name" value="2-oxoglutarate_synth_KorC"/>
</dbReference>
<feature type="non-terminal residue" evidence="3">
    <location>
        <position position="49"/>
    </location>
</feature>
<dbReference type="PANTHER" id="PTHR42730:SF1">
    <property type="entry name" value="2-OXOGLUTARATE SYNTHASE SUBUNIT KORC"/>
    <property type="match status" value="1"/>
</dbReference>
<dbReference type="GO" id="GO:0016903">
    <property type="term" value="F:oxidoreductase activity, acting on the aldehyde or oxo group of donors"/>
    <property type="evidence" value="ECO:0007669"/>
    <property type="project" value="InterPro"/>
</dbReference>
<sequence length="49" mass="5078">MTEKIIFAGFGGQGIILSGKIACIAAMREGKHVSHIPSYGAEMRGGTAN</sequence>
<feature type="domain" description="Pyruvate/ketoisovalerate oxidoreductase catalytic" evidence="2">
    <location>
        <begin position="11"/>
        <end position="48"/>
    </location>
</feature>
<reference evidence="3" key="1">
    <citation type="journal article" date="2014" name="Front. Microbiol.">
        <title>High frequency of phylogenetically diverse reductive dehalogenase-homologous genes in deep subseafloor sedimentary metagenomes.</title>
        <authorList>
            <person name="Kawai M."/>
            <person name="Futagami T."/>
            <person name="Toyoda A."/>
            <person name="Takaki Y."/>
            <person name="Nishi S."/>
            <person name="Hori S."/>
            <person name="Arai W."/>
            <person name="Tsubouchi T."/>
            <person name="Morono Y."/>
            <person name="Uchiyama I."/>
            <person name="Ito T."/>
            <person name="Fujiyama A."/>
            <person name="Inagaki F."/>
            <person name="Takami H."/>
        </authorList>
    </citation>
    <scope>NUCLEOTIDE SEQUENCE</scope>
    <source>
        <strain evidence="3">Expedition CK06-06</strain>
    </source>
</reference>
<dbReference type="InterPro" id="IPR002869">
    <property type="entry name" value="Pyrv_flavodox_OxRed_cen"/>
</dbReference>
<dbReference type="InterPro" id="IPR019752">
    <property type="entry name" value="Pyrv/ketoisovalerate_OxRed_cat"/>
</dbReference>
<dbReference type="AlphaFoldDB" id="X1I9E3"/>
<keyword evidence="1" id="KW-0560">Oxidoreductase</keyword>
<dbReference type="Gene3D" id="3.40.920.10">
    <property type="entry name" value="Pyruvate-ferredoxin oxidoreductase, PFOR, domain III"/>
    <property type="match status" value="1"/>
</dbReference>
<evidence type="ECO:0000313" key="3">
    <source>
        <dbReference type="EMBL" id="GAH78317.1"/>
    </source>
</evidence>
<dbReference type="EMBL" id="BARU01037857">
    <property type="protein sequence ID" value="GAH78317.1"/>
    <property type="molecule type" value="Genomic_DNA"/>
</dbReference>
<name>X1I9E3_9ZZZZ</name>
<dbReference type="PANTHER" id="PTHR42730">
    <property type="entry name" value="2-OXOGLUTARATE SYNTHASE SUBUNIT KORC"/>
    <property type="match status" value="1"/>
</dbReference>
<proteinExistence type="predicted"/>
<evidence type="ECO:0000256" key="1">
    <source>
        <dbReference type="ARBA" id="ARBA00023002"/>
    </source>
</evidence>
<comment type="caution">
    <text evidence="3">The sequence shown here is derived from an EMBL/GenBank/DDBJ whole genome shotgun (WGS) entry which is preliminary data.</text>
</comment>
<accession>X1I9E3</accession>
<protein>
    <recommendedName>
        <fullName evidence="2">Pyruvate/ketoisovalerate oxidoreductase catalytic domain-containing protein</fullName>
    </recommendedName>
</protein>
<dbReference type="Pfam" id="PF01558">
    <property type="entry name" value="POR"/>
    <property type="match status" value="1"/>
</dbReference>
<gene>
    <name evidence="3" type="ORF">S03H2_58920</name>
</gene>